<dbReference type="InterPro" id="IPR004276">
    <property type="entry name" value="GlycoTrans_28_N"/>
</dbReference>
<comment type="subcellular location">
    <subcellularLocation>
        <location evidence="10">Cell membrane</location>
        <topology evidence="10">Peripheral membrane protein</topology>
        <orientation evidence="10">Cytoplasmic side</orientation>
    </subcellularLocation>
</comment>
<feature type="binding site" evidence="10">
    <location>
        <position position="306"/>
    </location>
    <ligand>
        <name>UDP-N-acetyl-alpha-D-glucosamine</name>
        <dbReference type="ChEBI" id="CHEBI:57705"/>
    </ligand>
</feature>
<name>A0A3Q9RNL1_9BACI</name>
<protein>
    <recommendedName>
        <fullName evidence="10">UDP-N-acetylglucosamine--N-acetylmuramyl-(pentapeptide) pyrophosphoryl-undecaprenol N-acetylglucosamine transferase</fullName>
        <ecNumber evidence="10">2.4.1.227</ecNumber>
    </recommendedName>
    <alternativeName>
        <fullName evidence="10">Undecaprenyl-PP-MurNAc-pentapeptide-UDPGlcNAc GlcNAc transferase</fullName>
    </alternativeName>
</protein>
<dbReference type="GO" id="GO:0005975">
    <property type="term" value="P:carbohydrate metabolic process"/>
    <property type="evidence" value="ECO:0007669"/>
    <property type="project" value="InterPro"/>
</dbReference>
<dbReference type="Proteomes" id="UP000283095">
    <property type="component" value="Chromosome"/>
</dbReference>
<dbReference type="GO" id="GO:0071555">
    <property type="term" value="P:cell wall organization"/>
    <property type="evidence" value="ECO:0007669"/>
    <property type="project" value="UniProtKB-KW"/>
</dbReference>
<evidence type="ECO:0000256" key="1">
    <source>
        <dbReference type="ARBA" id="ARBA00022475"/>
    </source>
</evidence>
<dbReference type="AlphaFoldDB" id="A0A3Q9RNL1"/>
<dbReference type="SUPFAM" id="SSF53756">
    <property type="entry name" value="UDP-Glycosyltransferase/glycogen phosphorylase"/>
    <property type="match status" value="1"/>
</dbReference>
<dbReference type="PANTHER" id="PTHR21015">
    <property type="entry name" value="UDP-N-ACETYLGLUCOSAMINE--N-ACETYLMURAMYL-(PENTAPEPTIDE) PYROPHOSPHORYL-UNDECAPRENOL N-ACETYLGLUCOSAMINE TRANSFERASE 1"/>
    <property type="match status" value="1"/>
</dbReference>
<evidence type="ECO:0000256" key="9">
    <source>
        <dbReference type="ARBA" id="ARBA00023316"/>
    </source>
</evidence>
<dbReference type="InterPro" id="IPR006009">
    <property type="entry name" value="GlcNAc_MurG"/>
</dbReference>
<evidence type="ECO:0000256" key="3">
    <source>
        <dbReference type="ARBA" id="ARBA00022676"/>
    </source>
</evidence>
<evidence type="ECO:0000256" key="4">
    <source>
        <dbReference type="ARBA" id="ARBA00022679"/>
    </source>
</evidence>
<sequence length="372" mass="41826">MVLWKVSSFGWKVKTLTKKIVFTGGGSAGHVSVNTAIIPEFIKNDWDITYIGSEKGIEKTIIEKEFPNIRYETVSVGKLRRYLSVENLKDPFRVIKGIFDARRILKKTRPDFIFSKGGFVSVPVVLAAKMLKIPIFIHESDYTPGLANKIAMPFASRIFTTFEESNAHLPKEKALYIGAVLRDGIFAGNGEKGKRFCGFTSNKPVLLIMGGSLGAVRINHLITKHLEELLRHYQIIHICGKGNVEESLKQPGYAPFEYVHEELFDLLAAADVVVSRAGSNSIFEFLGLQKPMLLIPLSANASRGDQILNAASFEKQGFCQVIQEENLSFEQFESTLDHLLKESSTYRAKMEQKRPFKTGPEMYQLLLDLMKK</sequence>
<dbReference type="GO" id="GO:0051301">
    <property type="term" value="P:cell division"/>
    <property type="evidence" value="ECO:0007669"/>
    <property type="project" value="UniProtKB-KW"/>
</dbReference>
<feature type="binding site" evidence="10">
    <location>
        <position position="212"/>
    </location>
    <ligand>
        <name>UDP-N-acetyl-alpha-D-glucosamine</name>
        <dbReference type="ChEBI" id="CHEBI:57705"/>
    </ligand>
</feature>
<feature type="binding site" evidence="10">
    <location>
        <begin position="27"/>
        <end position="29"/>
    </location>
    <ligand>
        <name>UDP-N-acetyl-alpha-D-glucosamine</name>
        <dbReference type="ChEBI" id="CHEBI:57705"/>
    </ligand>
</feature>
<proteinExistence type="inferred from homology"/>
<evidence type="ECO:0000256" key="7">
    <source>
        <dbReference type="ARBA" id="ARBA00023136"/>
    </source>
</evidence>
<dbReference type="Pfam" id="PF04101">
    <property type="entry name" value="Glyco_tran_28_C"/>
    <property type="match status" value="1"/>
</dbReference>
<comment type="caution">
    <text evidence="10">Lacks conserved residue(s) required for the propagation of feature annotation.</text>
</comment>
<dbReference type="Gene3D" id="3.40.50.2000">
    <property type="entry name" value="Glycogen Phosphorylase B"/>
    <property type="match status" value="2"/>
</dbReference>
<keyword evidence="5 10" id="KW-0133">Cell shape</keyword>
<reference evidence="13 14" key="1">
    <citation type="submission" date="2018-01" db="EMBL/GenBank/DDBJ databases">
        <title>Bacillus asahii Genome sequencing and assembly.</title>
        <authorList>
            <person name="Jiang H."/>
            <person name="Feng Y."/>
            <person name="Zhao F."/>
            <person name="Lin X."/>
        </authorList>
    </citation>
    <scope>NUCLEOTIDE SEQUENCE [LARGE SCALE GENOMIC DNA]</scope>
    <source>
        <strain evidence="13 14">OM18</strain>
    </source>
</reference>
<dbReference type="UniPathway" id="UPA00219"/>
<keyword evidence="4 10" id="KW-0808">Transferase</keyword>
<keyword evidence="1 10" id="KW-1003">Cell membrane</keyword>
<evidence type="ECO:0000256" key="5">
    <source>
        <dbReference type="ARBA" id="ARBA00022960"/>
    </source>
</evidence>
<dbReference type="EMBL" id="CP026095">
    <property type="protein sequence ID" value="AZV43821.1"/>
    <property type="molecule type" value="Genomic_DNA"/>
</dbReference>
<feature type="binding site" evidence="10">
    <location>
        <position position="182"/>
    </location>
    <ligand>
        <name>UDP-N-acetyl-alpha-D-glucosamine</name>
        <dbReference type="ChEBI" id="CHEBI:57705"/>
    </ligand>
</feature>
<dbReference type="KEGG" id="pasa:BAOM_3212"/>
<dbReference type="GO" id="GO:0008360">
    <property type="term" value="P:regulation of cell shape"/>
    <property type="evidence" value="ECO:0007669"/>
    <property type="project" value="UniProtKB-KW"/>
</dbReference>
<dbReference type="GO" id="GO:0005886">
    <property type="term" value="C:plasma membrane"/>
    <property type="evidence" value="ECO:0007669"/>
    <property type="project" value="UniProtKB-SubCell"/>
</dbReference>
<keyword evidence="2 10" id="KW-0132">Cell division</keyword>
<evidence type="ECO:0000256" key="6">
    <source>
        <dbReference type="ARBA" id="ARBA00022984"/>
    </source>
</evidence>
<dbReference type="EC" id="2.4.1.227" evidence="10"/>
<feature type="domain" description="Glycosyl transferase family 28 C-terminal" evidence="12">
    <location>
        <begin position="205"/>
        <end position="353"/>
    </location>
</feature>
<keyword evidence="3 10" id="KW-0328">Glycosyltransferase</keyword>
<comment type="similarity">
    <text evidence="10">Belongs to the glycosyltransferase 28 family. MurG subfamily.</text>
</comment>
<dbReference type="GO" id="GO:0009252">
    <property type="term" value="P:peptidoglycan biosynthetic process"/>
    <property type="evidence" value="ECO:0007669"/>
    <property type="project" value="UniProtKB-UniRule"/>
</dbReference>
<keyword evidence="7 10" id="KW-0472">Membrane</keyword>
<keyword evidence="8 10" id="KW-0131">Cell cycle</keyword>
<gene>
    <name evidence="10 13" type="primary">murG</name>
    <name evidence="13" type="ORF">BAOM_3212</name>
</gene>
<comment type="pathway">
    <text evidence="10">Cell wall biogenesis; peptidoglycan biosynthesis.</text>
</comment>
<keyword evidence="6 10" id="KW-0573">Peptidoglycan synthesis</keyword>
<evidence type="ECO:0000256" key="2">
    <source>
        <dbReference type="ARBA" id="ARBA00022618"/>
    </source>
</evidence>
<dbReference type="NCBIfam" id="NF009102">
    <property type="entry name" value="PRK12446.1"/>
    <property type="match status" value="1"/>
</dbReference>
<comment type="function">
    <text evidence="10">Cell wall formation. Catalyzes the transfer of a GlcNAc subunit on undecaprenyl-pyrophosphoryl-MurNAc-pentapeptide (lipid intermediate I) to form undecaprenyl-pyrophosphoryl-MurNAc-(pentapeptide)GlcNAc (lipid intermediate II).</text>
</comment>
<evidence type="ECO:0000256" key="8">
    <source>
        <dbReference type="ARBA" id="ARBA00023306"/>
    </source>
</evidence>
<evidence type="ECO:0000313" key="14">
    <source>
        <dbReference type="Proteomes" id="UP000283095"/>
    </source>
</evidence>
<dbReference type="CDD" id="cd03785">
    <property type="entry name" value="GT28_MurG"/>
    <property type="match status" value="1"/>
</dbReference>
<dbReference type="GO" id="GO:0050511">
    <property type="term" value="F:undecaprenyldiphospho-muramoylpentapeptide beta-N-acetylglucosaminyltransferase activity"/>
    <property type="evidence" value="ECO:0007669"/>
    <property type="project" value="UniProtKB-UniRule"/>
</dbReference>
<organism evidence="13 14">
    <name type="scientific">Peribacillus asahii</name>
    <dbReference type="NCBI Taxonomy" id="228899"/>
    <lineage>
        <taxon>Bacteria</taxon>
        <taxon>Bacillati</taxon>
        <taxon>Bacillota</taxon>
        <taxon>Bacilli</taxon>
        <taxon>Bacillales</taxon>
        <taxon>Bacillaceae</taxon>
        <taxon>Peribacillus</taxon>
    </lineage>
</organism>
<evidence type="ECO:0000313" key="13">
    <source>
        <dbReference type="EMBL" id="AZV43821.1"/>
    </source>
</evidence>
<evidence type="ECO:0000256" key="10">
    <source>
        <dbReference type="HAMAP-Rule" id="MF_00033"/>
    </source>
</evidence>
<evidence type="ECO:0000259" key="11">
    <source>
        <dbReference type="Pfam" id="PF03033"/>
    </source>
</evidence>
<evidence type="ECO:0000259" key="12">
    <source>
        <dbReference type="Pfam" id="PF04101"/>
    </source>
</evidence>
<accession>A0A3Q9RNL1</accession>
<keyword evidence="9 10" id="KW-0961">Cell wall biogenesis/degradation</keyword>
<dbReference type="PANTHER" id="PTHR21015:SF27">
    <property type="entry name" value="UDP-N-ACETYLGLUCOSAMINE--N-ACETYLMURAMYL-(PENTAPEPTIDE) PYROPHOSPHORYL-UNDECAPRENOL N-ACETYLGLUCOSAMINE TRANSFERASE"/>
    <property type="match status" value="1"/>
</dbReference>
<comment type="catalytic activity">
    <reaction evidence="10">
        <text>di-trans,octa-cis-undecaprenyl diphospho-N-acetyl-alpha-D-muramoyl-L-alanyl-D-glutamyl-meso-2,6-diaminopimeloyl-D-alanyl-D-alanine + UDP-N-acetyl-alpha-D-glucosamine = di-trans,octa-cis-undecaprenyl diphospho-[N-acetyl-alpha-D-glucosaminyl-(1-&gt;4)]-N-acetyl-alpha-D-muramoyl-L-alanyl-D-glutamyl-meso-2,6-diaminopimeloyl-D-alanyl-D-alanine + UDP + H(+)</text>
        <dbReference type="Rhea" id="RHEA:31227"/>
        <dbReference type="ChEBI" id="CHEBI:15378"/>
        <dbReference type="ChEBI" id="CHEBI:57705"/>
        <dbReference type="ChEBI" id="CHEBI:58223"/>
        <dbReference type="ChEBI" id="CHEBI:61387"/>
        <dbReference type="ChEBI" id="CHEBI:61388"/>
        <dbReference type="EC" id="2.4.1.227"/>
    </reaction>
</comment>
<dbReference type="HAMAP" id="MF_00033">
    <property type="entry name" value="MurG"/>
    <property type="match status" value="1"/>
</dbReference>
<dbReference type="GO" id="GO:0051991">
    <property type="term" value="F:UDP-N-acetyl-D-glucosamine:N-acetylmuramoyl-L-alanyl-D-glutamyl-meso-2,6-diaminopimelyl-D-alanyl-D-alanine-diphosphoundecaprenol 4-beta-N-acetylglucosaminlytransferase activity"/>
    <property type="evidence" value="ECO:0007669"/>
    <property type="project" value="RHEA"/>
</dbReference>
<dbReference type="InterPro" id="IPR007235">
    <property type="entry name" value="Glyco_trans_28_C"/>
</dbReference>
<dbReference type="Pfam" id="PF03033">
    <property type="entry name" value="Glyco_transf_28"/>
    <property type="match status" value="1"/>
</dbReference>
<feature type="domain" description="Glycosyltransferase family 28 N-terminal" evidence="11">
    <location>
        <begin position="20"/>
        <end position="159"/>
    </location>
</feature>